<dbReference type="STRING" id="1912795.BK816_01305"/>
<evidence type="ECO:0000256" key="1">
    <source>
        <dbReference type="ARBA" id="ARBA00023015"/>
    </source>
</evidence>
<dbReference type="Pfam" id="PF00440">
    <property type="entry name" value="TetR_N"/>
    <property type="match status" value="1"/>
</dbReference>
<dbReference type="PANTHER" id="PTHR30055:SF234">
    <property type="entry name" value="HTH-TYPE TRANSCRIPTIONAL REGULATOR BETI"/>
    <property type="match status" value="1"/>
</dbReference>
<dbReference type="AlphaFoldDB" id="A0A1D9MIT7"/>
<keyword evidence="1" id="KW-0805">Transcription regulation</keyword>
<dbReference type="InterPro" id="IPR023772">
    <property type="entry name" value="DNA-bd_HTH_TetR-type_CS"/>
</dbReference>
<evidence type="ECO:0000259" key="5">
    <source>
        <dbReference type="PROSITE" id="PS50977"/>
    </source>
</evidence>
<feature type="domain" description="HTH tetR-type" evidence="5">
    <location>
        <begin position="14"/>
        <end position="74"/>
    </location>
</feature>
<dbReference type="InterPro" id="IPR050109">
    <property type="entry name" value="HTH-type_TetR-like_transc_reg"/>
</dbReference>
<keyword evidence="2 4" id="KW-0238">DNA-binding</keyword>
<name>A0A1D9MIT7_9ACTO</name>
<dbReference type="RefSeq" id="WP_071163565.1">
    <property type="nucleotide sequence ID" value="NZ_CP017812.1"/>
</dbReference>
<evidence type="ECO:0000256" key="4">
    <source>
        <dbReference type="PROSITE-ProRule" id="PRU00335"/>
    </source>
</evidence>
<dbReference type="InterPro" id="IPR001647">
    <property type="entry name" value="HTH_TetR"/>
</dbReference>
<dbReference type="GO" id="GO:0003700">
    <property type="term" value="F:DNA-binding transcription factor activity"/>
    <property type="evidence" value="ECO:0007669"/>
    <property type="project" value="TreeGrafter"/>
</dbReference>
<dbReference type="EMBL" id="CP017812">
    <property type="protein sequence ID" value="AOZ72099.1"/>
    <property type="molecule type" value="Genomic_DNA"/>
</dbReference>
<dbReference type="GO" id="GO:0000976">
    <property type="term" value="F:transcription cis-regulatory region binding"/>
    <property type="evidence" value="ECO:0007669"/>
    <property type="project" value="TreeGrafter"/>
</dbReference>
<dbReference type="Proteomes" id="UP000176288">
    <property type="component" value="Chromosome"/>
</dbReference>
<sequence>MPRIIGENLAEHRAQKRARLFEALRDLLDEKGFESITLAEIAKRAQVGRTAIYNHFPDKESILLAYITEQTRSYAKDLAAELQQIDDPIVKIRRYIRRQLRLNSTIHVSAGIDLRHVVTPETAMELSAHAVIIEDILRTILREAMRQGKIIEQRTEPLVQLLHATLSLGIRETDPHGYAGMIIATEEFGLRALGAEVEPTSEAEYQELVKLAEADLSAQRTGSRPSVCPVNH</sequence>
<evidence type="ECO:0000313" key="6">
    <source>
        <dbReference type="EMBL" id="AOZ72099.1"/>
    </source>
</evidence>
<evidence type="ECO:0000256" key="2">
    <source>
        <dbReference type="ARBA" id="ARBA00023125"/>
    </source>
</evidence>
<dbReference type="PRINTS" id="PR00455">
    <property type="entry name" value="HTHTETR"/>
</dbReference>
<organism evidence="6 7">
    <name type="scientific">Boudabousia tangfeifanii</name>
    <dbReference type="NCBI Taxonomy" id="1912795"/>
    <lineage>
        <taxon>Bacteria</taxon>
        <taxon>Bacillati</taxon>
        <taxon>Actinomycetota</taxon>
        <taxon>Actinomycetes</taxon>
        <taxon>Actinomycetales</taxon>
        <taxon>Actinomycetaceae</taxon>
        <taxon>Boudabousia</taxon>
    </lineage>
</organism>
<proteinExistence type="predicted"/>
<keyword evidence="3" id="KW-0804">Transcription</keyword>
<accession>A0A1D9MIT7</accession>
<gene>
    <name evidence="6" type="ORF">BK816_01305</name>
</gene>
<dbReference type="PROSITE" id="PS01081">
    <property type="entry name" value="HTH_TETR_1"/>
    <property type="match status" value="1"/>
</dbReference>
<dbReference type="KEGG" id="avu:BK816_01305"/>
<dbReference type="SUPFAM" id="SSF46689">
    <property type="entry name" value="Homeodomain-like"/>
    <property type="match status" value="1"/>
</dbReference>
<feature type="DNA-binding region" description="H-T-H motif" evidence="4">
    <location>
        <begin position="37"/>
        <end position="56"/>
    </location>
</feature>
<dbReference type="PANTHER" id="PTHR30055">
    <property type="entry name" value="HTH-TYPE TRANSCRIPTIONAL REGULATOR RUTR"/>
    <property type="match status" value="1"/>
</dbReference>
<dbReference type="PROSITE" id="PS50977">
    <property type="entry name" value="HTH_TETR_2"/>
    <property type="match status" value="1"/>
</dbReference>
<dbReference type="InterPro" id="IPR009057">
    <property type="entry name" value="Homeodomain-like_sf"/>
</dbReference>
<reference evidence="6 7" key="1">
    <citation type="submission" date="2016-10" db="EMBL/GenBank/DDBJ databases">
        <title>Actinomyces aegypiusis sp. nov., isolated from the Aegypius monachus in Qinghai Tibet Plateau China.</title>
        <authorList>
            <person name="Wang Y."/>
        </authorList>
    </citation>
    <scope>NUCLEOTIDE SEQUENCE [LARGE SCALE GENOMIC DNA]</scope>
    <source>
        <strain evidence="6 7">VUL4_3</strain>
    </source>
</reference>
<evidence type="ECO:0000313" key="7">
    <source>
        <dbReference type="Proteomes" id="UP000176288"/>
    </source>
</evidence>
<keyword evidence="7" id="KW-1185">Reference proteome</keyword>
<dbReference type="Gene3D" id="1.10.357.10">
    <property type="entry name" value="Tetracycline Repressor, domain 2"/>
    <property type="match status" value="1"/>
</dbReference>
<evidence type="ECO:0000256" key="3">
    <source>
        <dbReference type="ARBA" id="ARBA00023163"/>
    </source>
</evidence>
<protein>
    <recommendedName>
        <fullName evidence="5">HTH tetR-type domain-containing protein</fullName>
    </recommendedName>
</protein>